<keyword evidence="2" id="KW-0285">Flavoprotein</keyword>
<evidence type="ECO:0000313" key="7">
    <source>
        <dbReference type="Proteomes" id="UP000258309"/>
    </source>
</evidence>
<feature type="non-terminal residue" evidence="6">
    <location>
        <position position="1"/>
    </location>
</feature>
<dbReference type="AlphaFoldDB" id="A0A3E2H0T6"/>
<dbReference type="Proteomes" id="UP000258309">
    <property type="component" value="Unassembled WGS sequence"/>
</dbReference>
<accession>A0A3E2H0T6</accession>
<keyword evidence="7" id="KW-1185">Reference proteome</keyword>
<dbReference type="STRING" id="5539.A0A3E2H0T6"/>
<reference evidence="6 7" key="1">
    <citation type="submission" date="2018-05" db="EMBL/GenBank/DDBJ databases">
        <title>Draft genome sequence of Scytalidium lignicola DSM 105466, a ubiquitous saprotrophic fungus.</title>
        <authorList>
            <person name="Buettner E."/>
            <person name="Gebauer A.M."/>
            <person name="Hofrichter M."/>
            <person name="Liers C."/>
            <person name="Kellner H."/>
        </authorList>
    </citation>
    <scope>NUCLEOTIDE SEQUENCE [LARGE SCALE GENOMIC DNA]</scope>
    <source>
        <strain evidence="6 7">DSM 105466</strain>
    </source>
</reference>
<feature type="domain" description="FAD-binding PCMH-type" evidence="5">
    <location>
        <begin position="201"/>
        <end position="384"/>
    </location>
</feature>
<evidence type="ECO:0000313" key="6">
    <source>
        <dbReference type="EMBL" id="RFU26852.1"/>
    </source>
</evidence>
<dbReference type="InterPro" id="IPR016169">
    <property type="entry name" value="FAD-bd_PCMH_sub2"/>
</dbReference>
<dbReference type="EMBL" id="NCSJ02000236">
    <property type="protein sequence ID" value="RFU26852.1"/>
    <property type="molecule type" value="Genomic_DNA"/>
</dbReference>
<dbReference type="InterPro" id="IPR050432">
    <property type="entry name" value="FAD-linked_Oxidoreductases_BP"/>
</dbReference>
<comment type="caution">
    <text evidence="6">The sequence shown here is derived from an EMBL/GenBank/DDBJ whole genome shotgun (WGS) entry which is preliminary data.</text>
</comment>
<dbReference type="SUPFAM" id="SSF55103">
    <property type="entry name" value="FAD-linked oxidases, C-terminal domain"/>
    <property type="match status" value="1"/>
</dbReference>
<dbReference type="OrthoDB" id="9983560at2759"/>
<evidence type="ECO:0000256" key="4">
    <source>
        <dbReference type="ARBA" id="ARBA00023002"/>
    </source>
</evidence>
<dbReference type="InterPro" id="IPR006094">
    <property type="entry name" value="Oxid_FAD_bind_N"/>
</dbReference>
<dbReference type="PANTHER" id="PTHR13878">
    <property type="entry name" value="GULONOLACTONE OXIDASE"/>
    <property type="match status" value="1"/>
</dbReference>
<sequence>MGLESQVHAWGKTQGGPMAANKPTVGGLMADLADTLPRMFGEGAILMPEWHIKDLGKSLHEDELKGPEIFYKHGTHGIMQLLVYFVSSLSFALVASASTDPGYNCQPGQKCWPKLEVWQQLNRSVDGQLFQTVPMGAPCYQNSKYYDAAACSTVEASYNSSILRGDYYGQTFWLNWEACGTSSCSLLSSDPEETLYGSCSLGRLASYYIDALNASHISTGLQFAKAHNIRLSIKNTGHDFFGRSSVPNSLAIWTHNLDNLQFYPNFTASNCPAANGQNIGEMGAGVVAGDAYRYFNSHGMDITGGYEQSVGIAGGFGQGGGLGHFTTTYGLMVDNAVEFEVVTADGELRVINECNDPDLFWAMRGGGGGTFAVLTKYRLQVHPALPFHVYNFVANFNGVGPDSNITALREIMTAHANNQAVWSAQLVTGGVDYYLEKVSFEITLPYGDNGAKLKSATASFAELMSNRTDITIVENDYVSYATYTDYLATSAVITGSTEPAGIFSILASRLLPRHLFTAPDTVDSLVDGVIEGMVKARSVLDLTATQVVLETPLSDHDSDQATSALPAWRDAMWHVIHVGEWGKPLAPEDLKDATNGFLEMLDPLKKLTPGGGAYFNEAHYEEPDWQKTFFGAKYDKLLEVKNRYDPTHIFDCWRCVGWRGEQDPFYSCYQKW</sequence>
<keyword evidence="3" id="KW-0274">FAD</keyword>
<protein>
    <recommendedName>
        <fullName evidence="5">FAD-binding PCMH-type domain-containing protein</fullName>
    </recommendedName>
</protein>
<name>A0A3E2H0T6_SCYLI</name>
<evidence type="ECO:0000256" key="3">
    <source>
        <dbReference type="ARBA" id="ARBA00022827"/>
    </source>
</evidence>
<evidence type="ECO:0000256" key="1">
    <source>
        <dbReference type="ARBA" id="ARBA00005466"/>
    </source>
</evidence>
<dbReference type="Gene3D" id="3.30.465.10">
    <property type="match status" value="2"/>
</dbReference>
<dbReference type="InterPro" id="IPR012951">
    <property type="entry name" value="BBE"/>
</dbReference>
<comment type="similarity">
    <text evidence="1">Belongs to the oxygen-dependent FAD-linked oxidoreductase family.</text>
</comment>
<dbReference type="PROSITE" id="PS51387">
    <property type="entry name" value="FAD_PCMH"/>
    <property type="match status" value="1"/>
</dbReference>
<dbReference type="OMA" id="GLFNCWK"/>
<dbReference type="GO" id="GO:0016491">
    <property type="term" value="F:oxidoreductase activity"/>
    <property type="evidence" value="ECO:0007669"/>
    <property type="project" value="UniProtKB-KW"/>
</dbReference>
<evidence type="ECO:0000256" key="2">
    <source>
        <dbReference type="ARBA" id="ARBA00022630"/>
    </source>
</evidence>
<organism evidence="6 7">
    <name type="scientific">Scytalidium lignicola</name>
    <name type="common">Hyphomycete</name>
    <dbReference type="NCBI Taxonomy" id="5539"/>
    <lineage>
        <taxon>Eukaryota</taxon>
        <taxon>Fungi</taxon>
        <taxon>Dikarya</taxon>
        <taxon>Ascomycota</taxon>
        <taxon>Pezizomycotina</taxon>
        <taxon>Leotiomycetes</taxon>
        <taxon>Leotiomycetes incertae sedis</taxon>
        <taxon>Scytalidium</taxon>
    </lineage>
</organism>
<dbReference type="InterPro" id="IPR016166">
    <property type="entry name" value="FAD-bd_PCMH"/>
</dbReference>
<gene>
    <name evidence="6" type="ORF">B7463_g9487</name>
</gene>
<evidence type="ECO:0000259" key="5">
    <source>
        <dbReference type="PROSITE" id="PS51387"/>
    </source>
</evidence>
<proteinExistence type="inferred from homology"/>
<dbReference type="InterPro" id="IPR016164">
    <property type="entry name" value="FAD-linked_Oxase-like_C"/>
</dbReference>
<feature type="non-terminal residue" evidence="6">
    <location>
        <position position="672"/>
    </location>
</feature>
<keyword evidence="4" id="KW-0560">Oxidoreductase</keyword>
<dbReference type="SUPFAM" id="SSF56176">
    <property type="entry name" value="FAD-binding/transporter-associated domain-like"/>
    <property type="match status" value="1"/>
</dbReference>
<dbReference type="Pfam" id="PF01565">
    <property type="entry name" value="FAD_binding_4"/>
    <property type="match status" value="1"/>
</dbReference>
<dbReference type="GO" id="GO:0071949">
    <property type="term" value="F:FAD binding"/>
    <property type="evidence" value="ECO:0007669"/>
    <property type="project" value="InterPro"/>
</dbReference>
<dbReference type="Pfam" id="PF08031">
    <property type="entry name" value="BBE"/>
    <property type="match status" value="1"/>
</dbReference>
<dbReference type="InterPro" id="IPR036318">
    <property type="entry name" value="FAD-bd_PCMH-like_sf"/>
</dbReference>
<dbReference type="PANTHER" id="PTHR13878:SF91">
    <property type="entry name" value="FAD BINDING DOMAIN PROTEIN (AFU_ORTHOLOGUE AFUA_6G12070)-RELATED"/>
    <property type="match status" value="1"/>
</dbReference>